<dbReference type="PANTHER" id="PTHR24960">
    <property type="entry name" value="PHOTOSYSTEM I IRON-SULFUR CENTER-RELATED"/>
    <property type="match status" value="1"/>
</dbReference>
<evidence type="ECO:0000313" key="7">
    <source>
        <dbReference type="EMBL" id="QPJ66174.1"/>
    </source>
</evidence>
<evidence type="ECO:0000256" key="3">
    <source>
        <dbReference type="ARBA" id="ARBA00023004"/>
    </source>
</evidence>
<dbReference type="SUPFAM" id="SSF54862">
    <property type="entry name" value="4Fe-4S ferredoxins"/>
    <property type="match status" value="1"/>
</dbReference>
<evidence type="ECO:0000259" key="6">
    <source>
        <dbReference type="PROSITE" id="PS51379"/>
    </source>
</evidence>
<dbReference type="PANTHER" id="PTHR24960:SF79">
    <property type="entry name" value="PHOTOSYSTEM I IRON-SULFUR CENTER"/>
    <property type="match status" value="1"/>
</dbReference>
<dbReference type="AlphaFoldDB" id="A0A7T0C413"/>
<dbReference type="InterPro" id="IPR017896">
    <property type="entry name" value="4Fe4S_Fe-S-bd"/>
</dbReference>
<dbReference type="GO" id="GO:0051539">
    <property type="term" value="F:4 iron, 4 sulfur cluster binding"/>
    <property type="evidence" value="ECO:0007669"/>
    <property type="project" value="UniProtKB-KW"/>
</dbReference>
<dbReference type="EMBL" id="CP048620">
    <property type="protein sequence ID" value="QPJ66174.1"/>
    <property type="molecule type" value="Genomic_DNA"/>
</dbReference>
<sequence>MATLITDECINCGVCEPECPNGAITEGEDYYVIAPELCTECVGFHGEEACQEVCPVDCCIPDEERVESEEELLARAQTLHPDDSFPSLDDLNAETSPHRNPDRKNANL</sequence>
<dbReference type="KEGG" id="nva:G3M78_12530"/>
<reference evidence="8" key="1">
    <citation type="submission" date="2020-02" db="EMBL/GenBank/DDBJ databases">
        <title>Genomic and physiological characterization of two novel Nitrospinaceae genera.</title>
        <authorList>
            <person name="Mueller A.J."/>
            <person name="Jung M.-Y."/>
            <person name="Strachan C.R."/>
            <person name="Herbold C.W."/>
            <person name="Kirkegaard R.H."/>
            <person name="Daims H."/>
        </authorList>
    </citation>
    <scope>NUCLEOTIDE SEQUENCE [LARGE SCALE GENOMIC DNA]</scope>
</reference>
<evidence type="ECO:0000256" key="2">
    <source>
        <dbReference type="ARBA" id="ARBA00022723"/>
    </source>
</evidence>
<organism evidence="7 8">
    <name type="scientific">Candidatus Nitrohelix vancouverensis</name>
    <dbReference type="NCBI Taxonomy" id="2705534"/>
    <lineage>
        <taxon>Bacteria</taxon>
        <taxon>Pseudomonadati</taxon>
        <taxon>Nitrospinota/Tectimicrobiota group</taxon>
        <taxon>Nitrospinota</taxon>
        <taxon>Nitrospinia</taxon>
        <taxon>Nitrospinales</taxon>
        <taxon>Nitrospinaceae</taxon>
        <taxon>Candidatus Nitrohelix</taxon>
    </lineage>
</organism>
<dbReference type="InterPro" id="IPR047927">
    <property type="entry name" value="YfhL-like"/>
</dbReference>
<dbReference type="PROSITE" id="PS00198">
    <property type="entry name" value="4FE4S_FER_1"/>
    <property type="match status" value="1"/>
</dbReference>
<keyword evidence="3" id="KW-0408">Iron</keyword>
<gene>
    <name evidence="7" type="ORF">G3M78_12530</name>
</gene>
<dbReference type="Pfam" id="PF00037">
    <property type="entry name" value="Fer4"/>
    <property type="match status" value="1"/>
</dbReference>
<dbReference type="InterPro" id="IPR050157">
    <property type="entry name" value="PSI_iron-sulfur_center"/>
</dbReference>
<keyword evidence="1" id="KW-0004">4Fe-4S</keyword>
<dbReference type="InterPro" id="IPR017900">
    <property type="entry name" value="4Fe4S_Fe_S_CS"/>
</dbReference>
<dbReference type="NCBIfam" id="NF033683">
    <property type="entry name" value="di_4Fe-4S_YfhL"/>
    <property type="match status" value="1"/>
</dbReference>
<keyword evidence="2" id="KW-0479">Metal-binding</keyword>
<accession>A0A7T0C413</accession>
<feature type="compositionally biased region" description="Basic and acidic residues" evidence="5">
    <location>
        <begin position="96"/>
        <end position="108"/>
    </location>
</feature>
<feature type="domain" description="4Fe-4S ferredoxin-type" evidence="6">
    <location>
        <begin position="1"/>
        <end position="29"/>
    </location>
</feature>
<protein>
    <submittedName>
        <fullName evidence="7">YfhL family 4Fe-4S dicluster ferredoxin</fullName>
    </submittedName>
</protein>
<evidence type="ECO:0000256" key="5">
    <source>
        <dbReference type="SAM" id="MobiDB-lite"/>
    </source>
</evidence>
<name>A0A7T0C413_9BACT</name>
<evidence type="ECO:0000256" key="4">
    <source>
        <dbReference type="ARBA" id="ARBA00023014"/>
    </source>
</evidence>
<evidence type="ECO:0000256" key="1">
    <source>
        <dbReference type="ARBA" id="ARBA00022485"/>
    </source>
</evidence>
<dbReference type="GO" id="GO:0046872">
    <property type="term" value="F:metal ion binding"/>
    <property type="evidence" value="ECO:0007669"/>
    <property type="project" value="UniProtKB-KW"/>
</dbReference>
<proteinExistence type="predicted"/>
<evidence type="ECO:0000313" key="8">
    <source>
        <dbReference type="Proteomes" id="UP000594464"/>
    </source>
</evidence>
<keyword evidence="4" id="KW-0411">Iron-sulfur</keyword>
<dbReference type="Gene3D" id="3.30.70.20">
    <property type="match status" value="1"/>
</dbReference>
<dbReference type="GO" id="GO:0005737">
    <property type="term" value="C:cytoplasm"/>
    <property type="evidence" value="ECO:0007669"/>
    <property type="project" value="TreeGrafter"/>
</dbReference>
<feature type="region of interest" description="Disordered" evidence="5">
    <location>
        <begin position="70"/>
        <end position="108"/>
    </location>
</feature>
<dbReference type="Proteomes" id="UP000594464">
    <property type="component" value="Chromosome"/>
</dbReference>
<dbReference type="PROSITE" id="PS51379">
    <property type="entry name" value="4FE4S_FER_2"/>
    <property type="match status" value="1"/>
</dbReference>